<evidence type="ECO:0000256" key="1">
    <source>
        <dbReference type="RuleBase" id="RU000356"/>
    </source>
</evidence>
<dbReference type="Gene3D" id="1.10.490.10">
    <property type="entry name" value="Globins"/>
    <property type="match status" value="1"/>
</dbReference>
<dbReference type="Pfam" id="PF00042">
    <property type="entry name" value="Globin"/>
    <property type="match status" value="1"/>
</dbReference>
<accession>A0A915L6Y2</accession>
<comment type="similarity">
    <text evidence="1">Belongs to the globin family.</text>
</comment>
<reference evidence="4" key="1">
    <citation type="submission" date="2022-11" db="UniProtKB">
        <authorList>
            <consortium name="WormBaseParasite"/>
        </authorList>
    </citation>
    <scope>IDENTIFICATION</scope>
</reference>
<keyword evidence="1" id="KW-0349">Heme</keyword>
<keyword evidence="3" id="KW-1185">Reference proteome</keyword>
<evidence type="ECO:0000259" key="2">
    <source>
        <dbReference type="Pfam" id="PF00042"/>
    </source>
</evidence>
<proteinExistence type="inferred from homology"/>
<dbReference type="GO" id="GO:0019825">
    <property type="term" value="F:oxygen binding"/>
    <property type="evidence" value="ECO:0007669"/>
    <property type="project" value="InterPro"/>
</dbReference>
<organism evidence="3 4">
    <name type="scientific">Romanomermis culicivorax</name>
    <name type="common">Nematode worm</name>
    <dbReference type="NCBI Taxonomy" id="13658"/>
    <lineage>
        <taxon>Eukaryota</taxon>
        <taxon>Metazoa</taxon>
        <taxon>Ecdysozoa</taxon>
        <taxon>Nematoda</taxon>
        <taxon>Enoplea</taxon>
        <taxon>Dorylaimia</taxon>
        <taxon>Mermithida</taxon>
        <taxon>Mermithoidea</taxon>
        <taxon>Mermithidae</taxon>
        <taxon>Romanomermis</taxon>
    </lineage>
</organism>
<evidence type="ECO:0000313" key="4">
    <source>
        <dbReference type="WBParaSite" id="nRc.2.0.1.t46784-RA"/>
    </source>
</evidence>
<dbReference type="SUPFAM" id="SSF46458">
    <property type="entry name" value="Globin-like"/>
    <property type="match status" value="1"/>
</dbReference>
<dbReference type="GO" id="GO:0020037">
    <property type="term" value="F:heme binding"/>
    <property type="evidence" value="ECO:0007669"/>
    <property type="project" value="InterPro"/>
</dbReference>
<evidence type="ECO:0000313" key="3">
    <source>
        <dbReference type="Proteomes" id="UP000887565"/>
    </source>
</evidence>
<dbReference type="InterPro" id="IPR000971">
    <property type="entry name" value="Globin"/>
</dbReference>
<keyword evidence="1" id="KW-0813">Transport</keyword>
<dbReference type="InterPro" id="IPR009050">
    <property type="entry name" value="Globin-like_sf"/>
</dbReference>
<dbReference type="GO" id="GO:0005344">
    <property type="term" value="F:oxygen carrier activity"/>
    <property type="evidence" value="ECO:0007669"/>
    <property type="project" value="UniProtKB-KW"/>
</dbReference>
<name>A0A915L6Y2_ROMCU</name>
<dbReference type="Proteomes" id="UP000887565">
    <property type="component" value="Unplaced"/>
</dbReference>
<dbReference type="AlphaFoldDB" id="A0A915L6Y2"/>
<protein>
    <submittedName>
        <fullName evidence="4">Globin family profile domain-containing protein</fullName>
    </submittedName>
</protein>
<keyword evidence="1" id="KW-0479">Metal-binding</keyword>
<keyword evidence="1" id="KW-0408">Iron</keyword>
<sequence length="204" mass="24061">MGSSICTPTKLDSPILRRGGNHHFKENDQRILKEIWTRLENFTTIDSQNQPKSDNKDENQLHRGRQFLQDFLFCVMTENKSIKICFNLGEIADENLLENSLFQTHVGNFFEIFRVIFENINKKFGAVNRKARSLGQRHKNIRGVKFTDENWSFMVNKFTEILNNEKYVVLNKNEQDLVVKFLFWFFGHMNSAYCKGEDYDSSED</sequence>
<dbReference type="WBParaSite" id="nRc.2.0.1.t46784-RA">
    <property type="protein sequence ID" value="nRc.2.0.1.t46784-RA"/>
    <property type="gene ID" value="nRc.2.0.1.g46784"/>
</dbReference>
<dbReference type="InterPro" id="IPR012292">
    <property type="entry name" value="Globin/Proto"/>
</dbReference>
<keyword evidence="1" id="KW-0561">Oxygen transport</keyword>
<feature type="domain" description="Globin" evidence="2">
    <location>
        <begin position="70"/>
        <end position="165"/>
    </location>
</feature>